<keyword evidence="1" id="KW-0436">Ligase</keyword>
<name>A0A7Y9F153_9ACTN</name>
<evidence type="ECO:0000313" key="6">
    <source>
        <dbReference type="EMBL" id="NYD57603.1"/>
    </source>
</evidence>
<dbReference type="PROSITE" id="PS50975">
    <property type="entry name" value="ATP_GRASP"/>
    <property type="match status" value="1"/>
</dbReference>
<keyword evidence="2 4" id="KW-0547">Nucleotide-binding</keyword>
<dbReference type="Pfam" id="PF13549">
    <property type="entry name" value="ATP-grasp_5"/>
    <property type="match status" value="1"/>
</dbReference>
<dbReference type="AlphaFoldDB" id="A0A7Y9F153"/>
<keyword evidence="7" id="KW-1185">Reference proteome</keyword>
<comment type="caution">
    <text evidence="6">The sequence shown here is derived from an EMBL/GenBank/DDBJ whole genome shotgun (WGS) entry which is preliminary data.</text>
</comment>
<dbReference type="Pfam" id="PF13607">
    <property type="entry name" value="Succ_CoA_lig"/>
    <property type="match status" value="1"/>
</dbReference>
<evidence type="ECO:0000313" key="7">
    <source>
        <dbReference type="Proteomes" id="UP000516957"/>
    </source>
</evidence>
<dbReference type="Gene3D" id="3.30.1490.20">
    <property type="entry name" value="ATP-grasp fold, A domain"/>
    <property type="match status" value="1"/>
</dbReference>
<evidence type="ECO:0000256" key="2">
    <source>
        <dbReference type="ARBA" id="ARBA00022741"/>
    </source>
</evidence>
<dbReference type="InterPro" id="IPR043938">
    <property type="entry name" value="Ligase_CoA_dom"/>
</dbReference>
<dbReference type="InterPro" id="IPR013815">
    <property type="entry name" value="ATP_grasp_subdomain_1"/>
</dbReference>
<dbReference type="SMART" id="SM00881">
    <property type="entry name" value="CoA_binding"/>
    <property type="match status" value="1"/>
</dbReference>
<organism evidence="6 7">
    <name type="scientific">Nocardioides marinisabuli</name>
    <dbReference type="NCBI Taxonomy" id="419476"/>
    <lineage>
        <taxon>Bacteria</taxon>
        <taxon>Bacillati</taxon>
        <taxon>Actinomycetota</taxon>
        <taxon>Actinomycetes</taxon>
        <taxon>Propionibacteriales</taxon>
        <taxon>Nocardioidaceae</taxon>
        <taxon>Nocardioides</taxon>
    </lineage>
</organism>
<proteinExistence type="predicted"/>
<dbReference type="Pfam" id="PF13380">
    <property type="entry name" value="CoA_binding_2"/>
    <property type="match status" value="1"/>
</dbReference>
<evidence type="ECO:0000256" key="3">
    <source>
        <dbReference type="ARBA" id="ARBA00022840"/>
    </source>
</evidence>
<keyword evidence="3 4" id="KW-0067">ATP-binding</keyword>
<dbReference type="SUPFAM" id="SSF51735">
    <property type="entry name" value="NAD(P)-binding Rossmann-fold domains"/>
    <property type="match status" value="1"/>
</dbReference>
<dbReference type="PANTHER" id="PTHR43334">
    <property type="entry name" value="ACETATE--COA LIGASE [ADP-FORMING]"/>
    <property type="match status" value="1"/>
</dbReference>
<dbReference type="Proteomes" id="UP000516957">
    <property type="component" value="Unassembled WGS sequence"/>
</dbReference>
<dbReference type="GO" id="GO:0005524">
    <property type="term" value="F:ATP binding"/>
    <property type="evidence" value="ECO:0007669"/>
    <property type="project" value="UniProtKB-UniRule"/>
</dbReference>
<dbReference type="SUPFAM" id="SSF56059">
    <property type="entry name" value="Glutathione synthetase ATP-binding domain-like"/>
    <property type="match status" value="1"/>
</dbReference>
<dbReference type="PANTHER" id="PTHR43334:SF1">
    <property type="entry name" value="3-HYDROXYPROPIONATE--COA LIGASE [ADP-FORMING]"/>
    <property type="match status" value="1"/>
</dbReference>
<dbReference type="GO" id="GO:0043758">
    <property type="term" value="F:acetate-CoA ligase (ADP-forming) activity"/>
    <property type="evidence" value="ECO:0007669"/>
    <property type="project" value="InterPro"/>
</dbReference>
<feature type="domain" description="ATP-grasp" evidence="5">
    <location>
        <begin position="476"/>
        <end position="527"/>
    </location>
</feature>
<reference evidence="6 7" key="1">
    <citation type="submission" date="2020-07" db="EMBL/GenBank/DDBJ databases">
        <title>Sequencing the genomes of 1000 actinobacteria strains.</title>
        <authorList>
            <person name="Klenk H.-P."/>
        </authorList>
    </citation>
    <scope>NUCLEOTIDE SEQUENCE [LARGE SCALE GENOMIC DNA]</scope>
    <source>
        <strain evidence="6 7">DSM 18965</strain>
    </source>
</reference>
<dbReference type="Gene3D" id="3.40.50.261">
    <property type="entry name" value="Succinyl-CoA synthetase domains"/>
    <property type="match status" value="2"/>
</dbReference>
<sequence>MTVRAAHTLYDARHVAIVGASADPAKWGYWLSRGALSSDLRVSLVNRRTPPVLGRETVASLAELADTPELVVLATPPAHFEASLDEALGAGARAVVAITADVFDDAVHRERVVRRVREAGAVLLGPNCMGLSDTARGLHLIWGELPPGPIGLVSQSGNLALEIGELAQGAGLGISRFASVGDQADLRAHDLVPAVAAGEQTKVVAMYVEDVGDGDAFGQCLAEVSAAGTPVVVLAAGGSTAGARAAASHTGSMVSGDMVMDAVCRAAGAVRVHSPGELVDVCSLLVADAARRPLGRRVGVIADGGGHGIVASDAAERYGFEVPAFGEELQERLEKHMPSRASAANPVDMAGGERELVTFSRLVADCADSGEVDSILVSGYLGAYGRDSAERAQEELRTCAEIADTVARTGVPVLVHSLAADSDSSADLRRRGVPVFARVEQATQALARVAGRRPAAWPARVARDTVADTDAYTAARGLLVDHGVTFPEARAVDTAEQAVEAAEQIGHPVVVKILGVDHKTEVGGVGLDLRTADEVHAFSDDLLHRLPRHRLSVEQMVDLGAGTELIVGVRQDPRFGTVVLVGAGGVQAEILEDRVIGLGPVDEAGARDLLRRLSIAPLFDGFRGRPALDLAAAAHLVAALSQAADAVRDEVSELEVNPVLVTPTGAVALDAHLVRGGHRG</sequence>
<dbReference type="InterPro" id="IPR011761">
    <property type="entry name" value="ATP-grasp"/>
</dbReference>
<dbReference type="InterPro" id="IPR003781">
    <property type="entry name" value="CoA-bd"/>
</dbReference>
<dbReference type="InterPro" id="IPR016102">
    <property type="entry name" value="Succinyl-CoA_synth-like"/>
</dbReference>
<dbReference type="SUPFAM" id="SSF52210">
    <property type="entry name" value="Succinyl-CoA synthetase domains"/>
    <property type="match status" value="2"/>
</dbReference>
<evidence type="ECO:0000256" key="1">
    <source>
        <dbReference type="ARBA" id="ARBA00022598"/>
    </source>
</evidence>
<dbReference type="EMBL" id="JACCBE010000001">
    <property type="protein sequence ID" value="NYD57603.1"/>
    <property type="molecule type" value="Genomic_DNA"/>
</dbReference>
<dbReference type="GO" id="GO:0046872">
    <property type="term" value="F:metal ion binding"/>
    <property type="evidence" value="ECO:0007669"/>
    <property type="project" value="InterPro"/>
</dbReference>
<dbReference type="Gene3D" id="3.40.50.720">
    <property type="entry name" value="NAD(P)-binding Rossmann-like Domain"/>
    <property type="match status" value="1"/>
</dbReference>
<evidence type="ECO:0000256" key="4">
    <source>
        <dbReference type="PROSITE-ProRule" id="PRU00409"/>
    </source>
</evidence>
<dbReference type="InterPro" id="IPR036291">
    <property type="entry name" value="NAD(P)-bd_dom_sf"/>
</dbReference>
<protein>
    <submittedName>
        <fullName evidence="6">Acyl-CoA synthetase (NDP forming)</fullName>
    </submittedName>
</protein>
<dbReference type="InterPro" id="IPR032875">
    <property type="entry name" value="Succ_CoA_lig_flav_dom"/>
</dbReference>
<gene>
    <name evidence="6" type="ORF">BKA08_001841</name>
</gene>
<dbReference type="Pfam" id="PF19045">
    <property type="entry name" value="Ligase_CoA_2"/>
    <property type="match status" value="1"/>
</dbReference>
<dbReference type="Gene3D" id="3.30.470.20">
    <property type="entry name" value="ATP-grasp fold, B domain"/>
    <property type="match status" value="1"/>
</dbReference>
<accession>A0A7Y9F153</accession>
<dbReference type="RefSeq" id="WP_179615343.1">
    <property type="nucleotide sequence ID" value="NZ_CP059163.1"/>
</dbReference>
<dbReference type="InterPro" id="IPR051538">
    <property type="entry name" value="Acyl-CoA_Synth/Transferase"/>
</dbReference>
<evidence type="ECO:0000259" key="5">
    <source>
        <dbReference type="PROSITE" id="PS50975"/>
    </source>
</evidence>